<dbReference type="InterPro" id="IPR006121">
    <property type="entry name" value="HMA_dom"/>
</dbReference>
<name>A0A2P6N7L2_9EUKA</name>
<dbReference type="InParanoid" id="A0A2P6N7L2"/>
<evidence type="ECO:0000256" key="6">
    <source>
        <dbReference type="ARBA" id="ARBA00023186"/>
    </source>
</evidence>
<evidence type="ECO:0000256" key="4">
    <source>
        <dbReference type="ARBA" id="ARBA00023008"/>
    </source>
</evidence>
<keyword evidence="6" id="KW-0143">Chaperone</keyword>
<evidence type="ECO:0000256" key="5">
    <source>
        <dbReference type="ARBA" id="ARBA00023065"/>
    </source>
</evidence>
<comment type="caution">
    <text evidence="9">The sequence shown here is derived from an EMBL/GenBank/DDBJ whole genome shotgun (WGS) entry which is preliminary data.</text>
</comment>
<dbReference type="InterPro" id="IPR011051">
    <property type="entry name" value="RmlC_Cupin_sf"/>
</dbReference>
<gene>
    <name evidence="9" type="ORF">PROFUN_05918</name>
</gene>
<proteinExistence type="inferred from homology"/>
<dbReference type="AlphaFoldDB" id="A0A2P6N7L2"/>
<dbReference type="PROSITE" id="PS01047">
    <property type="entry name" value="HMA_1"/>
    <property type="match status" value="1"/>
</dbReference>
<dbReference type="Gene3D" id="3.30.70.100">
    <property type="match status" value="1"/>
</dbReference>
<dbReference type="CDD" id="cd00371">
    <property type="entry name" value="HMA"/>
    <property type="match status" value="1"/>
</dbReference>
<dbReference type="OrthoDB" id="689350at2759"/>
<sequence>MAKQEFNVEMTCGGCSKAVDAVLKKTPGVDSVSIDLPAKKVTVEGSATKEEILAAIAKTGPIDKSNSVDAINYIKTELVSEIKSKLLIGEWSGDNNFGDNNVLDFVDTQSAVFAAADAYTFWSWQGSVAHNMSKVDTTPAALISDARALPKSGREEGVGIQGNTVFFSRTPEDELREADGLVYLVKCISPVGVDFDVPPHWHPNQTEFFRVFCGQVNITVDGVVTTLTPEDGELTIPAGAVHSIHIDAEVHAEFGERTDVDPIKKMLFLRGLIRKGGQAESLSMMQALRLFYEDEDTYPSTGSKTMDRLMVNVVGGFLGTYLGYGRIPESTEEEKQPPLNLEHHMIVYCVMR</sequence>
<dbReference type="Proteomes" id="UP000241769">
    <property type="component" value="Unassembled WGS sequence"/>
</dbReference>
<keyword evidence="10" id="KW-1185">Reference proteome</keyword>
<keyword evidence="5" id="KW-0406">Ion transport</keyword>
<dbReference type="GO" id="GO:0016531">
    <property type="term" value="F:copper chaperone activity"/>
    <property type="evidence" value="ECO:0007669"/>
    <property type="project" value="TreeGrafter"/>
</dbReference>
<accession>A0A2P6N7L2</accession>
<dbReference type="Pfam" id="PF00403">
    <property type="entry name" value="HMA"/>
    <property type="match status" value="1"/>
</dbReference>
<evidence type="ECO:0000256" key="3">
    <source>
        <dbReference type="ARBA" id="ARBA00022796"/>
    </source>
</evidence>
<dbReference type="SUPFAM" id="SSF55008">
    <property type="entry name" value="HMA, heavy metal-associated domain"/>
    <property type="match status" value="1"/>
</dbReference>
<feature type="domain" description="HMA" evidence="8">
    <location>
        <begin position="1"/>
        <end position="64"/>
    </location>
</feature>
<dbReference type="Gene3D" id="2.60.120.10">
    <property type="entry name" value="Jelly Rolls"/>
    <property type="match status" value="1"/>
</dbReference>
<dbReference type="Pfam" id="PF07883">
    <property type="entry name" value="Cupin_2"/>
    <property type="match status" value="1"/>
</dbReference>
<dbReference type="GO" id="GO:0006825">
    <property type="term" value="P:copper ion transport"/>
    <property type="evidence" value="ECO:0007669"/>
    <property type="project" value="UniProtKB-KW"/>
</dbReference>
<dbReference type="EMBL" id="MDYQ01000165">
    <property type="protein sequence ID" value="PRP79942.1"/>
    <property type="molecule type" value="Genomic_DNA"/>
</dbReference>
<keyword evidence="3" id="KW-0187">Copper transport</keyword>
<organism evidence="9 10">
    <name type="scientific">Planoprotostelium fungivorum</name>
    <dbReference type="NCBI Taxonomy" id="1890364"/>
    <lineage>
        <taxon>Eukaryota</taxon>
        <taxon>Amoebozoa</taxon>
        <taxon>Evosea</taxon>
        <taxon>Variosea</taxon>
        <taxon>Cavosteliida</taxon>
        <taxon>Cavosteliaceae</taxon>
        <taxon>Planoprotostelium</taxon>
    </lineage>
</organism>
<evidence type="ECO:0000256" key="1">
    <source>
        <dbReference type="ARBA" id="ARBA00022448"/>
    </source>
</evidence>
<dbReference type="InterPro" id="IPR017969">
    <property type="entry name" value="Heavy-metal-associated_CS"/>
</dbReference>
<dbReference type="InterPro" id="IPR051881">
    <property type="entry name" value="Copper_transport_ATOX1-like"/>
</dbReference>
<evidence type="ECO:0000256" key="7">
    <source>
        <dbReference type="ARBA" id="ARBA00038171"/>
    </source>
</evidence>
<dbReference type="InterPro" id="IPR036163">
    <property type="entry name" value="HMA_dom_sf"/>
</dbReference>
<protein>
    <recommendedName>
        <fullName evidence="8">HMA domain-containing protein</fullName>
    </recommendedName>
</protein>
<dbReference type="GO" id="GO:0046872">
    <property type="term" value="F:metal ion binding"/>
    <property type="evidence" value="ECO:0007669"/>
    <property type="project" value="UniProtKB-KW"/>
</dbReference>
<evidence type="ECO:0000259" key="8">
    <source>
        <dbReference type="PROSITE" id="PS50846"/>
    </source>
</evidence>
<dbReference type="STRING" id="1890364.A0A2P6N7L2"/>
<comment type="similarity">
    <text evidence="7">Belongs to the ATX1 family.</text>
</comment>
<dbReference type="InterPro" id="IPR014710">
    <property type="entry name" value="RmlC-like_jellyroll"/>
</dbReference>
<dbReference type="SUPFAM" id="SSF51182">
    <property type="entry name" value="RmlC-like cupins"/>
    <property type="match status" value="1"/>
</dbReference>
<dbReference type="GO" id="GO:0005829">
    <property type="term" value="C:cytosol"/>
    <property type="evidence" value="ECO:0007669"/>
    <property type="project" value="TreeGrafter"/>
</dbReference>
<dbReference type="PROSITE" id="PS50846">
    <property type="entry name" value="HMA_2"/>
    <property type="match status" value="1"/>
</dbReference>
<keyword evidence="2" id="KW-0479">Metal-binding</keyword>
<evidence type="ECO:0000313" key="9">
    <source>
        <dbReference type="EMBL" id="PRP79942.1"/>
    </source>
</evidence>
<evidence type="ECO:0000256" key="2">
    <source>
        <dbReference type="ARBA" id="ARBA00022723"/>
    </source>
</evidence>
<dbReference type="InterPro" id="IPR013096">
    <property type="entry name" value="Cupin_2"/>
</dbReference>
<keyword evidence="4" id="KW-0186">Copper</keyword>
<dbReference type="PANTHER" id="PTHR46365">
    <property type="entry name" value="COPPER TRANSPORT PROTEIN ATOX1"/>
    <property type="match status" value="1"/>
</dbReference>
<evidence type="ECO:0000313" key="10">
    <source>
        <dbReference type="Proteomes" id="UP000241769"/>
    </source>
</evidence>
<keyword evidence="1" id="KW-0813">Transport</keyword>
<reference evidence="9 10" key="1">
    <citation type="journal article" date="2018" name="Genome Biol. Evol.">
        <title>Multiple Roots of Fruiting Body Formation in Amoebozoa.</title>
        <authorList>
            <person name="Hillmann F."/>
            <person name="Forbes G."/>
            <person name="Novohradska S."/>
            <person name="Ferling I."/>
            <person name="Riege K."/>
            <person name="Groth M."/>
            <person name="Westermann M."/>
            <person name="Marz M."/>
            <person name="Spaller T."/>
            <person name="Winckler T."/>
            <person name="Schaap P."/>
            <person name="Glockner G."/>
        </authorList>
    </citation>
    <scope>NUCLEOTIDE SEQUENCE [LARGE SCALE GENOMIC DNA]</scope>
    <source>
        <strain evidence="9 10">Jena</strain>
    </source>
</reference>
<dbReference type="PANTHER" id="PTHR46365:SF1">
    <property type="entry name" value="COPPER TRANSPORT PROTEIN ATOX1"/>
    <property type="match status" value="1"/>
</dbReference>